<accession>A0A512E2G3</accession>
<evidence type="ECO:0000313" key="3">
    <source>
        <dbReference type="Proteomes" id="UP000321523"/>
    </source>
</evidence>
<name>A0A512E2G3_9PROT</name>
<feature type="region of interest" description="Disordered" evidence="1">
    <location>
        <begin position="76"/>
        <end position="183"/>
    </location>
</feature>
<evidence type="ECO:0000313" key="2">
    <source>
        <dbReference type="EMBL" id="GEO42923.1"/>
    </source>
</evidence>
<feature type="compositionally biased region" description="Basic and acidic residues" evidence="1">
    <location>
        <begin position="78"/>
        <end position="110"/>
    </location>
</feature>
<dbReference type="OrthoDB" id="7307795at2"/>
<reference evidence="2 3" key="1">
    <citation type="submission" date="2019-07" db="EMBL/GenBank/DDBJ databases">
        <title>Whole genome shotgun sequence of Skermanella aerolata NBRC 106429.</title>
        <authorList>
            <person name="Hosoyama A."/>
            <person name="Uohara A."/>
            <person name="Ohji S."/>
            <person name="Ichikawa N."/>
        </authorList>
    </citation>
    <scope>NUCLEOTIDE SEQUENCE [LARGE SCALE GENOMIC DNA]</scope>
    <source>
        <strain evidence="2 3">NBRC 106429</strain>
    </source>
</reference>
<dbReference type="AlphaFoldDB" id="A0A512E2G3"/>
<keyword evidence="3" id="KW-1185">Reference proteome</keyword>
<feature type="region of interest" description="Disordered" evidence="1">
    <location>
        <begin position="1"/>
        <end position="49"/>
    </location>
</feature>
<feature type="compositionally biased region" description="Low complexity" evidence="1">
    <location>
        <begin position="146"/>
        <end position="166"/>
    </location>
</feature>
<proteinExistence type="predicted"/>
<sequence length="183" mass="18644">MMDAIGNTLQGTTAIRGSSQQAVNQQAQPEADPLAGSVNEPSRYYSPVVRIDSETQRTVLQFRDGSDGKVLVQYPSEKQLEAYRSKASTERAKEQEQAEARNSGDTDAEGKTAGGRRIAGSPVAGLSSGGNESAGARAAVSSGIQAAPISVSASRSVASAPESPGPVLGGGGTGRPVLQSISA</sequence>
<comment type="caution">
    <text evidence="2">The sequence shown here is derived from an EMBL/GenBank/DDBJ whole genome shotgun (WGS) entry which is preliminary data.</text>
</comment>
<dbReference type="EMBL" id="BJYZ01000054">
    <property type="protein sequence ID" value="GEO42923.1"/>
    <property type="molecule type" value="Genomic_DNA"/>
</dbReference>
<organism evidence="2 3">
    <name type="scientific">Skermanella aerolata</name>
    <dbReference type="NCBI Taxonomy" id="393310"/>
    <lineage>
        <taxon>Bacteria</taxon>
        <taxon>Pseudomonadati</taxon>
        <taxon>Pseudomonadota</taxon>
        <taxon>Alphaproteobacteria</taxon>
        <taxon>Rhodospirillales</taxon>
        <taxon>Azospirillaceae</taxon>
        <taxon>Skermanella</taxon>
    </lineage>
</organism>
<gene>
    <name evidence="2" type="ORF">SAE02_70710</name>
</gene>
<feature type="compositionally biased region" description="Polar residues" evidence="1">
    <location>
        <begin position="7"/>
        <end position="28"/>
    </location>
</feature>
<dbReference type="RefSeq" id="WP_044437439.1">
    <property type="nucleotide sequence ID" value="NZ_BJYZ01000054.1"/>
</dbReference>
<protein>
    <submittedName>
        <fullName evidence="2">Uncharacterized protein</fullName>
    </submittedName>
</protein>
<evidence type="ECO:0000256" key="1">
    <source>
        <dbReference type="SAM" id="MobiDB-lite"/>
    </source>
</evidence>
<dbReference type="Proteomes" id="UP000321523">
    <property type="component" value="Unassembled WGS sequence"/>
</dbReference>